<evidence type="ECO:0000313" key="3">
    <source>
        <dbReference type="EMBL" id="QJD51982.1"/>
    </source>
</evidence>
<feature type="domain" description="Glycine-rich" evidence="2">
    <location>
        <begin position="42"/>
        <end position="210"/>
    </location>
</feature>
<dbReference type="InterPro" id="IPR049304">
    <property type="entry name" value="Gly_rich_dom"/>
</dbReference>
<evidence type="ECO:0000313" key="4">
    <source>
        <dbReference type="Proteomes" id="UP000502515"/>
    </source>
</evidence>
<evidence type="ECO:0000256" key="1">
    <source>
        <dbReference type="SAM" id="MobiDB-lite"/>
    </source>
</evidence>
<protein>
    <recommendedName>
        <fullName evidence="2">Glycine-rich domain-containing protein</fullName>
    </recommendedName>
</protein>
<accession>A0A6M3T3T0</accession>
<gene>
    <name evidence="3" type="primary">5</name>
    <name evidence="3" type="ORF">PBI_MK4_5</name>
</gene>
<dbReference type="Pfam" id="PF21722">
    <property type="entry name" value="Gly_rich_2"/>
    <property type="match status" value="1"/>
</dbReference>
<dbReference type="EMBL" id="MT310878">
    <property type="protein sequence ID" value="QJD51982.1"/>
    <property type="molecule type" value="Genomic_DNA"/>
</dbReference>
<organism evidence="3 4">
    <name type="scientific">Mycobacterium phage MK4</name>
    <dbReference type="NCBI Taxonomy" id="2725639"/>
    <lineage>
        <taxon>Viruses</taxon>
        <taxon>Duplodnaviria</taxon>
        <taxon>Heunggongvirae</taxon>
        <taxon>Uroviricota</taxon>
        <taxon>Caudoviricetes</taxon>
        <taxon>Veracruzvirus</taxon>
        <taxon>Veracruzvirus rockstar</taxon>
    </lineage>
</organism>
<sequence length="211" mass="21188">MAIRFGSVNPNAFRVGTQTPSRIFLGNDLVWPEFTTVTQQFTTPGAFTYNIPAGCLYLDIIVLGSGACGKGMQLIDLWGPGGGGGQWNSVTLRRGVDLPWSTTQITGTVAQGRPSNGQGASLAGYDTTASITGWGTLTGAGGRPGGEVGGGIKGKSPGNHVRNGITYVGGAAQGNIGGNGNPPGGGGASHTSTFGSGGKGADGSVWIRAYI</sequence>
<dbReference type="Proteomes" id="UP000502515">
    <property type="component" value="Genome"/>
</dbReference>
<name>A0A6M3T3T0_9CAUD</name>
<feature type="compositionally biased region" description="Gly residues" evidence="1">
    <location>
        <begin position="174"/>
        <end position="188"/>
    </location>
</feature>
<feature type="region of interest" description="Disordered" evidence="1">
    <location>
        <begin position="174"/>
        <end position="199"/>
    </location>
</feature>
<reference evidence="3 4" key="1">
    <citation type="submission" date="2020-04" db="EMBL/GenBank/DDBJ databases">
        <authorList>
            <person name="Curtis N."/>
            <person name="Falkinham J.O."/>
            <person name="Garlena R.A."/>
            <person name="Russell D.A."/>
            <person name="Pope W.H."/>
            <person name="Jacobs-Sera D."/>
            <person name="Hatfull G.F."/>
        </authorList>
    </citation>
    <scope>NUCLEOTIDE SEQUENCE [LARGE SCALE GENOMIC DNA]</scope>
</reference>
<evidence type="ECO:0000259" key="2">
    <source>
        <dbReference type="Pfam" id="PF21722"/>
    </source>
</evidence>
<proteinExistence type="predicted"/>